<sequence length="167" mass="18255">MPMRVLTYISFALLSTLVCAQGLAIDKPLAEGNRGKESSSTPERVQTPRDYIESRLGGKIIKIERDPDVIQRAVLLVDRKGSVTRHVLEVGQDTATDLWDVRIVTPDGESMGVPQVIIMPSSLISPCWSQCKGKCGESTDCRVRCLFDCLVASRSATHPESKGVLAQ</sequence>
<dbReference type="AlphaFoldDB" id="I4C6J3"/>
<feature type="signal peptide" evidence="1">
    <location>
        <begin position="1"/>
        <end position="20"/>
    </location>
</feature>
<protein>
    <submittedName>
        <fullName evidence="2">Uncharacterized protein</fullName>
    </submittedName>
</protein>
<dbReference type="EMBL" id="CP003360">
    <property type="protein sequence ID" value="AFM25184.1"/>
    <property type="molecule type" value="Genomic_DNA"/>
</dbReference>
<gene>
    <name evidence="2" type="ordered locus">Desti_2504</name>
</gene>
<keyword evidence="1" id="KW-0732">Signal</keyword>
<name>I4C6J3_DESTA</name>
<proteinExistence type="predicted"/>
<dbReference type="Proteomes" id="UP000006055">
    <property type="component" value="Chromosome"/>
</dbReference>
<dbReference type="HOGENOM" id="CLU_1591899_0_0_7"/>
<organism evidence="2 3">
    <name type="scientific">Desulfomonile tiedjei (strain ATCC 49306 / DSM 6799 / DCB-1)</name>
    <dbReference type="NCBI Taxonomy" id="706587"/>
    <lineage>
        <taxon>Bacteria</taxon>
        <taxon>Pseudomonadati</taxon>
        <taxon>Thermodesulfobacteriota</taxon>
        <taxon>Desulfomonilia</taxon>
        <taxon>Desulfomonilales</taxon>
        <taxon>Desulfomonilaceae</taxon>
        <taxon>Desulfomonile</taxon>
    </lineage>
</organism>
<evidence type="ECO:0000313" key="3">
    <source>
        <dbReference type="Proteomes" id="UP000006055"/>
    </source>
</evidence>
<reference evidence="3" key="1">
    <citation type="submission" date="2012-06" db="EMBL/GenBank/DDBJ databases">
        <title>Complete sequence of chromosome of Desulfomonile tiedjei DSM 6799.</title>
        <authorList>
            <person name="Lucas S."/>
            <person name="Copeland A."/>
            <person name="Lapidus A."/>
            <person name="Glavina del Rio T."/>
            <person name="Dalin E."/>
            <person name="Tice H."/>
            <person name="Bruce D."/>
            <person name="Goodwin L."/>
            <person name="Pitluck S."/>
            <person name="Peters L."/>
            <person name="Ovchinnikova G."/>
            <person name="Zeytun A."/>
            <person name="Lu M."/>
            <person name="Kyrpides N."/>
            <person name="Mavromatis K."/>
            <person name="Ivanova N."/>
            <person name="Brettin T."/>
            <person name="Detter J.C."/>
            <person name="Han C."/>
            <person name="Larimer F."/>
            <person name="Land M."/>
            <person name="Hauser L."/>
            <person name="Markowitz V."/>
            <person name="Cheng J.-F."/>
            <person name="Hugenholtz P."/>
            <person name="Woyke T."/>
            <person name="Wu D."/>
            <person name="Spring S."/>
            <person name="Schroeder M."/>
            <person name="Brambilla E."/>
            <person name="Klenk H.-P."/>
            <person name="Eisen J.A."/>
        </authorList>
    </citation>
    <scope>NUCLEOTIDE SEQUENCE [LARGE SCALE GENOMIC DNA]</scope>
    <source>
        <strain evidence="3">ATCC 49306 / DSM 6799 / DCB-1</strain>
    </source>
</reference>
<evidence type="ECO:0000256" key="1">
    <source>
        <dbReference type="SAM" id="SignalP"/>
    </source>
</evidence>
<evidence type="ECO:0000313" key="2">
    <source>
        <dbReference type="EMBL" id="AFM25184.1"/>
    </source>
</evidence>
<dbReference type="RefSeq" id="WP_014810326.1">
    <property type="nucleotide sequence ID" value="NC_018025.1"/>
</dbReference>
<accession>I4C6J3</accession>
<feature type="chain" id="PRO_5003687013" evidence="1">
    <location>
        <begin position="21"/>
        <end position="167"/>
    </location>
</feature>
<dbReference type="STRING" id="706587.Desti_2504"/>
<dbReference type="KEGG" id="dti:Desti_2504"/>
<keyword evidence="3" id="KW-1185">Reference proteome</keyword>